<dbReference type="GO" id="GO:0005886">
    <property type="term" value="C:plasma membrane"/>
    <property type="evidence" value="ECO:0007669"/>
    <property type="project" value="UniProtKB-SubCell"/>
</dbReference>
<reference evidence="11 12" key="1">
    <citation type="submission" date="2019-01" db="EMBL/GenBank/DDBJ databases">
        <authorList>
            <person name="Sayadi A."/>
        </authorList>
    </citation>
    <scope>NUCLEOTIDE SEQUENCE [LARGE SCALE GENOMIC DNA]</scope>
</reference>
<feature type="transmembrane region" description="Helical" evidence="9">
    <location>
        <begin position="195"/>
        <end position="215"/>
    </location>
</feature>
<dbReference type="EMBL" id="CAACVG010014173">
    <property type="protein sequence ID" value="VEN62816.1"/>
    <property type="molecule type" value="Genomic_DNA"/>
</dbReference>
<feature type="domain" description="Major facilitator superfamily (MFS) profile" evidence="10">
    <location>
        <begin position="65"/>
        <end position="494"/>
    </location>
</feature>
<feature type="transmembrane region" description="Helical" evidence="9">
    <location>
        <begin position="57"/>
        <end position="78"/>
    </location>
</feature>
<dbReference type="AlphaFoldDB" id="A0A653DRE9"/>
<keyword evidence="7 9" id="KW-0472">Membrane</keyword>
<dbReference type="InterPro" id="IPR036259">
    <property type="entry name" value="MFS_trans_sf"/>
</dbReference>
<dbReference type="InterPro" id="IPR005828">
    <property type="entry name" value="MFS_sugar_transport-like"/>
</dbReference>
<dbReference type="Pfam" id="PF00083">
    <property type="entry name" value="Sugar_tr"/>
    <property type="match status" value="1"/>
</dbReference>
<feature type="transmembrane region" description="Helical" evidence="9">
    <location>
        <begin position="439"/>
        <end position="459"/>
    </location>
</feature>
<evidence type="ECO:0000256" key="6">
    <source>
        <dbReference type="ARBA" id="ARBA00022989"/>
    </source>
</evidence>
<keyword evidence="5 9" id="KW-0812">Transmembrane</keyword>
<feature type="transmembrane region" description="Helical" evidence="9">
    <location>
        <begin position="305"/>
        <end position="330"/>
    </location>
</feature>
<comment type="subcellular location">
    <subcellularLocation>
        <location evidence="1">Cell membrane</location>
        <topology evidence="1">Multi-pass membrane protein</topology>
    </subcellularLocation>
</comment>
<gene>
    <name evidence="11" type="ORF">CALMAC_LOCUS19826</name>
</gene>
<dbReference type="PANTHER" id="PTHR48021:SF46">
    <property type="entry name" value="MAJOR FACILITATOR SUPERFAMILY (MFS) PROFILE DOMAIN-CONTAINING PROTEIN"/>
    <property type="match status" value="1"/>
</dbReference>
<dbReference type="GO" id="GO:0022857">
    <property type="term" value="F:transmembrane transporter activity"/>
    <property type="evidence" value="ECO:0007669"/>
    <property type="project" value="InterPro"/>
</dbReference>
<feature type="transmembrane region" description="Helical" evidence="9">
    <location>
        <begin position="403"/>
        <end position="427"/>
    </location>
</feature>
<dbReference type="Gene3D" id="1.20.1250.20">
    <property type="entry name" value="MFS general substrate transporter like domains"/>
    <property type="match status" value="1"/>
</dbReference>
<keyword evidence="12" id="KW-1185">Reference proteome</keyword>
<dbReference type="PROSITE" id="PS50850">
    <property type="entry name" value="MFS"/>
    <property type="match status" value="1"/>
</dbReference>
<keyword evidence="4" id="KW-0762">Sugar transport</keyword>
<dbReference type="Proteomes" id="UP000410492">
    <property type="component" value="Unassembled WGS sequence"/>
</dbReference>
<evidence type="ECO:0000256" key="1">
    <source>
        <dbReference type="ARBA" id="ARBA00004651"/>
    </source>
</evidence>
<accession>A0A653DRE9</accession>
<name>A0A653DRE9_CALMS</name>
<feature type="transmembrane region" description="Helical" evidence="9">
    <location>
        <begin position="110"/>
        <end position="130"/>
    </location>
</feature>
<feature type="transmembrane region" description="Helical" evidence="9">
    <location>
        <begin position="342"/>
        <end position="362"/>
    </location>
</feature>
<dbReference type="InterPro" id="IPR005829">
    <property type="entry name" value="Sugar_transporter_CS"/>
</dbReference>
<organism evidence="11 12">
    <name type="scientific">Callosobruchus maculatus</name>
    <name type="common">Southern cowpea weevil</name>
    <name type="synonym">Pulse bruchid</name>
    <dbReference type="NCBI Taxonomy" id="64391"/>
    <lineage>
        <taxon>Eukaryota</taxon>
        <taxon>Metazoa</taxon>
        <taxon>Ecdysozoa</taxon>
        <taxon>Arthropoda</taxon>
        <taxon>Hexapoda</taxon>
        <taxon>Insecta</taxon>
        <taxon>Pterygota</taxon>
        <taxon>Neoptera</taxon>
        <taxon>Endopterygota</taxon>
        <taxon>Coleoptera</taxon>
        <taxon>Polyphaga</taxon>
        <taxon>Cucujiformia</taxon>
        <taxon>Chrysomeloidea</taxon>
        <taxon>Chrysomelidae</taxon>
        <taxon>Bruchinae</taxon>
        <taxon>Bruchini</taxon>
        <taxon>Callosobruchus</taxon>
    </lineage>
</organism>
<dbReference type="InterPro" id="IPR050549">
    <property type="entry name" value="MFS_Trehalose_Transporter"/>
</dbReference>
<dbReference type="OrthoDB" id="4142200at2759"/>
<keyword evidence="3" id="KW-1003">Cell membrane</keyword>
<evidence type="ECO:0000256" key="7">
    <source>
        <dbReference type="ARBA" id="ARBA00023136"/>
    </source>
</evidence>
<keyword evidence="8" id="KW-0325">Glycoprotein</keyword>
<evidence type="ECO:0000256" key="2">
    <source>
        <dbReference type="ARBA" id="ARBA00022448"/>
    </source>
</evidence>
<evidence type="ECO:0000256" key="3">
    <source>
        <dbReference type="ARBA" id="ARBA00022475"/>
    </source>
</evidence>
<sequence>MEDKTVHLAPSCPIGGIRWNTLWSKMRNSCTNDLGVLQSISTRLVTMQSSSDRSDHSGLFSGTLTQLLAAVSGTLFAISDGMSYGWTAPIIPYLISESSHIKTTKQEAEWLETLIMVGSFFSLPLTIYLVDKIGRRRSMLAAAVISLLCWIIIALAGRMLYIFIARFLFGTASNMAFVAAPMYVAEIADHKIRGFLSSIIYLMMLVGFVIVYSVAPFSPFYTVPVIGVVILLIDFSTFYYMPETPYYLVYKNQIKEAKQSLQFLRPGKDIDDELNDIIQAVARQKTEQGRLSDLLTVKSNRKATIIMLVLNGGQHMCAISVVLMNLHLILKEGDSIYMPPEYVAIVFSVVMLVSSQLASLQVDRFGRKILLVVSTLVSGFCLLVLAIYFSLKDSGYDVRLVSWIPMAAVMIYAAGFKVGLGIVPIVITAEIFSARVKAAGMTIADAWYVVGSIISLQIYQWLSNAYGLEAPFYLFAVCSFLITLFTIFCIPETKGKTLEEIQMMLKGESDELAAIRSRQKYSTFVNEIGC</sequence>
<evidence type="ECO:0000256" key="5">
    <source>
        <dbReference type="ARBA" id="ARBA00022692"/>
    </source>
</evidence>
<dbReference type="PROSITE" id="PS00216">
    <property type="entry name" value="SUGAR_TRANSPORT_1"/>
    <property type="match status" value="2"/>
</dbReference>
<feature type="transmembrane region" description="Helical" evidence="9">
    <location>
        <begin position="221"/>
        <end position="241"/>
    </location>
</feature>
<feature type="transmembrane region" description="Helical" evidence="9">
    <location>
        <begin position="163"/>
        <end position="183"/>
    </location>
</feature>
<dbReference type="SUPFAM" id="SSF103473">
    <property type="entry name" value="MFS general substrate transporter"/>
    <property type="match status" value="1"/>
</dbReference>
<evidence type="ECO:0000256" key="4">
    <source>
        <dbReference type="ARBA" id="ARBA00022597"/>
    </source>
</evidence>
<evidence type="ECO:0000256" key="9">
    <source>
        <dbReference type="SAM" id="Phobius"/>
    </source>
</evidence>
<feature type="transmembrane region" description="Helical" evidence="9">
    <location>
        <begin position="471"/>
        <end position="490"/>
    </location>
</feature>
<proteinExistence type="predicted"/>
<dbReference type="FunFam" id="1.20.1250.20:FF:000218">
    <property type="entry name" value="facilitated trehalose transporter Tret1"/>
    <property type="match status" value="1"/>
</dbReference>
<evidence type="ECO:0000256" key="8">
    <source>
        <dbReference type="ARBA" id="ARBA00023180"/>
    </source>
</evidence>
<keyword evidence="2" id="KW-0813">Transport</keyword>
<dbReference type="PANTHER" id="PTHR48021">
    <property type="match status" value="1"/>
</dbReference>
<evidence type="ECO:0000313" key="11">
    <source>
        <dbReference type="EMBL" id="VEN62816.1"/>
    </source>
</evidence>
<evidence type="ECO:0000313" key="12">
    <source>
        <dbReference type="Proteomes" id="UP000410492"/>
    </source>
</evidence>
<evidence type="ECO:0000259" key="10">
    <source>
        <dbReference type="PROSITE" id="PS50850"/>
    </source>
</evidence>
<dbReference type="PRINTS" id="PR00171">
    <property type="entry name" value="SUGRTRNSPORT"/>
</dbReference>
<feature type="transmembrane region" description="Helical" evidence="9">
    <location>
        <begin position="139"/>
        <end position="157"/>
    </location>
</feature>
<keyword evidence="6 9" id="KW-1133">Transmembrane helix</keyword>
<dbReference type="InterPro" id="IPR020846">
    <property type="entry name" value="MFS_dom"/>
</dbReference>
<protein>
    <recommendedName>
        <fullName evidence="10">Major facilitator superfamily (MFS) profile domain-containing protein</fullName>
    </recommendedName>
</protein>
<feature type="transmembrane region" description="Helical" evidence="9">
    <location>
        <begin position="369"/>
        <end position="391"/>
    </location>
</feature>
<dbReference type="InterPro" id="IPR003663">
    <property type="entry name" value="Sugar/inositol_transpt"/>
</dbReference>